<dbReference type="Gene3D" id="3.30.565.10">
    <property type="entry name" value="Histidine kinase-like ATPase, C-terminal domain"/>
    <property type="match status" value="1"/>
</dbReference>
<dbReference type="InterPro" id="IPR036097">
    <property type="entry name" value="HisK_dim/P_sf"/>
</dbReference>
<dbReference type="InterPro" id="IPR003594">
    <property type="entry name" value="HATPase_dom"/>
</dbReference>
<keyword evidence="2" id="KW-1185">Reference proteome</keyword>
<dbReference type="PROSITE" id="PS50110">
    <property type="entry name" value="RESPONSE_REGULATORY"/>
    <property type="match status" value="2"/>
</dbReference>
<dbReference type="InterPro" id="IPR000014">
    <property type="entry name" value="PAS"/>
</dbReference>
<evidence type="ECO:0000313" key="2">
    <source>
        <dbReference type="Proteomes" id="UP001548189"/>
    </source>
</evidence>
<gene>
    <name evidence="1" type="ORF">ABVT43_14785</name>
</gene>
<dbReference type="Gene3D" id="1.10.287.130">
    <property type="match status" value="1"/>
</dbReference>
<dbReference type="SMART" id="SM00448">
    <property type="entry name" value="REC"/>
    <property type="match status" value="2"/>
</dbReference>
<comment type="caution">
    <text evidence="1">The sequence shown here is derived from an EMBL/GenBank/DDBJ whole genome shotgun (WGS) entry which is preliminary data.</text>
</comment>
<dbReference type="Pfam" id="PF02518">
    <property type="entry name" value="HATPase_c"/>
    <property type="match status" value="1"/>
</dbReference>
<dbReference type="InterPro" id="IPR001789">
    <property type="entry name" value="Sig_transdc_resp-reg_receiver"/>
</dbReference>
<dbReference type="CDD" id="cd00156">
    <property type="entry name" value="REC"/>
    <property type="match status" value="1"/>
</dbReference>
<dbReference type="Pfam" id="PF00989">
    <property type="entry name" value="PAS"/>
    <property type="match status" value="1"/>
</dbReference>
<dbReference type="Gene3D" id="3.30.450.20">
    <property type="entry name" value="PAS domain"/>
    <property type="match status" value="1"/>
</dbReference>
<dbReference type="SMART" id="SM00091">
    <property type="entry name" value="PAS"/>
    <property type="match status" value="1"/>
</dbReference>
<sequence length="945" mass="107158">MNNSQSISSRFSKTILSLLLTFFLGVVSITLFIELLRINSLEESELNQQAHNTLEIIELRFSAQVDAVEKTATSSLSINSLIDLSMSQSYFKFALEDLTYNTDITEAAVFNYSGELLFSTHDKTDWYSINLVNSMIAQGVRKILYLNGYFYIVSPIKYYQTVQGGIITQVDIASLVRKTINDQNLYYSLSFDDNWQLTTIPNNFNGLKVSIGVTPDSLLTHYKPQFTLAKDSTYLLSRITPWLTSITIIGMFGLIAIRLLAKRIGQKMAVPIIQLTQKVKQGDYPVSPTHTGDELEILASAFDQATFEITKANTERAEAEKRDRESQVRAIVDTVPDGIITISSKGIIETFNPAAEKIFGYDPEEVIGRNIKLLISEPYRKQHEKYIERYLQTQDSRLIGIDREIEGLRKDGTTFPMELAISEMWFAKRQLFTGIIRDISDRKETERLKGEFVSTVSHELRTPLTSIRGALGLVLANVTGKLPDSMHKMLDVAYRNSERLTLLINDILDLEKLESEQLEFEYTNIDLIPLLQRSLEDNEGFANQHQVTIKFKSSIKSIFVQADEHRLLQVMANLLSNAIKYSKDYKQVEVTADNQERFIRVSVIDHGQGIPKEFEKRMFQRFAQADSSDTREKGGTGLGLSICKAIIERHGGQINYLSKLNEGTTFYFDLPITQAPSYVEQTASSDVLICEDDEKMARFISLIVESEGATCDVANNAHNALSKLNTGQYQLLLLDLELPDLNGLTLLKQLREKPKFQALSVVVISVTPESPKHLNDKRNLNIFHWLEKPLDEEKFRRTFCRALTKMERPKVLHIESDHDIVEVASTVLSEFADIKHAATLHEAKTHLAAHHFDLILMDIELPDGSGEEFLLFSELSLPPIVLFTAHLPKRSVLEKVQLTLTKSRTSNQQLRQTIRKVLNQLNRQTKTNKQSANDDQYINNSSADS</sequence>
<evidence type="ECO:0000313" key="1">
    <source>
        <dbReference type="EMBL" id="MET1256404.1"/>
    </source>
</evidence>
<dbReference type="SUPFAM" id="SSF55785">
    <property type="entry name" value="PYP-like sensor domain (PAS domain)"/>
    <property type="match status" value="1"/>
</dbReference>
<accession>A0ABV2BWV1</accession>
<dbReference type="PANTHER" id="PTHR43047">
    <property type="entry name" value="TWO-COMPONENT HISTIDINE PROTEIN KINASE"/>
    <property type="match status" value="1"/>
</dbReference>
<dbReference type="InterPro" id="IPR004358">
    <property type="entry name" value="Sig_transdc_His_kin-like_C"/>
</dbReference>
<dbReference type="InterPro" id="IPR003661">
    <property type="entry name" value="HisK_dim/P_dom"/>
</dbReference>
<dbReference type="SUPFAM" id="SSF52172">
    <property type="entry name" value="CheY-like"/>
    <property type="match status" value="2"/>
</dbReference>
<dbReference type="EMBL" id="JBEVCJ010000021">
    <property type="protein sequence ID" value="MET1256404.1"/>
    <property type="molecule type" value="Genomic_DNA"/>
</dbReference>
<dbReference type="PANTHER" id="PTHR43047:SF72">
    <property type="entry name" value="OSMOSENSING HISTIDINE PROTEIN KINASE SLN1"/>
    <property type="match status" value="1"/>
</dbReference>
<dbReference type="InterPro" id="IPR005467">
    <property type="entry name" value="His_kinase_dom"/>
</dbReference>
<dbReference type="Pfam" id="PF00512">
    <property type="entry name" value="HisKA"/>
    <property type="match status" value="1"/>
</dbReference>
<dbReference type="InterPro" id="IPR013767">
    <property type="entry name" value="PAS_fold"/>
</dbReference>
<dbReference type="InterPro" id="IPR036890">
    <property type="entry name" value="HATPase_C_sf"/>
</dbReference>
<protein>
    <submittedName>
        <fullName evidence="1">PAS domain S-box protein</fullName>
    </submittedName>
</protein>
<dbReference type="PRINTS" id="PR00344">
    <property type="entry name" value="BCTRLSENSOR"/>
</dbReference>
<dbReference type="PROSITE" id="PS50109">
    <property type="entry name" value="HIS_KIN"/>
    <property type="match status" value="1"/>
</dbReference>
<dbReference type="SMART" id="SM00387">
    <property type="entry name" value="HATPase_c"/>
    <property type="match status" value="1"/>
</dbReference>
<dbReference type="Gene3D" id="3.40.50.2300">
    <property type="match status" value="2"/>
</dbReference>
<dbReference type="NCBIfam" id="TIGR00229">
    <property type="entry name" value="sensory_box"/>
    <property type="match status" value="1"/>
</dbReference>
<dbReference type="CDD" id="cd00130">
    <property type="entry name" value="PAS"/>
    <property type="match status" value="1"/>
</dbReference>
<organism evidence="1 2">
    <name type="scientific">Aliikangiella maris</name>
    <dbReference type="NCBI Taxonomy" id="3162458"/>
    <lineage>
        <taxon>Bacteria</taxon>
        <taxon>Pseudomonadati</taxon>
        <taxon>Pseudomonadota</taxon>
        <taxon>Gammaproteobacteria</taxon>
        <taxon>Oceanospirillales</taxon>
        <taxon>Pleioneaceae</taxon>
        <taxon>Aliikangiella</taxon>
    </lineage>
</organism>
<dbReference type="Pfam" id="PF00072">
    <property type="entry name" value="Response_reg"/>
    <property type="match status" value="1"/>
</dbReference>
<dbReference type="Proteomes" id="UP001548189">
    <property type="component" value="Unassembled WGS sequence"/>
</dbReference>
<dbReference type="CDD" id="cd00082">
    <property type="entry name" value="HisKA"/>
    <property type="match status" value="1"/>
</dbReference>
<dbReference type="SUPFAM" id="SSF55874">
    <property type="entry name" value="ATPase domain of HSP90 chaperone/DNA topoisomerase II/histidine kinase"/>
    <property type="match status" value="1"/>
</dbReference>
<dbReference type="SUPFAM" id="SSF47384">
    <property type="entry name" value="Homodimeric domain of signal transducing histidine kinase"/>
    <property type="match status" value="1"/>
</dbReference>
<name>A0ABV2BWV1_9GAMM</name>
<dbReference type="InterPro" id="IPR000700">
    <property type="entry name" value="PAS-assoc_C"/>
</dbReference>
<proteinExistence type="predicted"/>
<dbReference type="PROSITE" id="PS50113">
    <property type="entry name" value="PAC"/>
    <property type="match status" value="1"/>
</dbReference>
<dbReference type="SMART" id="SM00388">
    <property type="entry name" value="HisKA"/>
    <property type="match status" value="1"/>
</dbReference>
<dbReference type="PROSITE" id="PS50112">
    <property type="entry name" value="PAS"/>
    <property type="match status" value="1"/>
</dbReference>
<dbReference type="InterPro" id="IPR011006">
    <property type="entry name" value="CheY-like_superfamily"/>
</dbReference>
<dbReference type="InterPro" id="IPR035965">
    <property type="entry name" value="PAS-like_dom_sf"/>
</dbReference>
<reference evidence="1 2" key="1">
    <citation type="submission" date="2024-06" db="EMBL/GenBank/DDBJ databases">
        <authorList>
            <person name="Li F."/>
        </authorList>
    </citation>
    <scope>NUCLEOTIDE SEQUENCE [LARGE SCALE GENOMIC DNA]</scope>
    <source>
        <strain evidence="1 2">GXAS 311</strain>
    </source>
</reference>